<evidence type="ECO:0000256" key="2">
    <source>
        <dbReference type="ARBA" id="ARBA00008035"/>
    </source>
</evidence>
<accession>A0A6P5YQ23</accession>
<organism evidence="9 10">
    <name type="scientific">Durio zibethinus</name>
    <name type="common">Durian</name>
    <dbReference type="NCBI Taxonomy" id="66656"/>
    <lineage>
        <taxon>Eukaryota</taxon>
        <taxon>Viridiplantae</taxon>
        <taxon>Streptophyta</taxon>
        <taxon>Embryophyta</taxon>
        <taxon>Tracheophyta</taxon>
        <taxon>Spermatophyta</taxon>
        <taxon>Magnoliopsida</taxon>
        <taxon>eudicotyledons</taxon>
        <taxon>Gunneridae</taxon>
        <taxon>Pentapetalae</taxon>
        <taxon>rosids</taxon>
        <taxon>malvids</taxon>
        <taxon>Malvales</taxon>
        <taxon>Malvaceae</taxon>
        <taxon>Helicteroideae</taxon>
        <taxon>Durio</taxon>
    </lineage>
</organism>
<comment type="similarity">
    <text evidence="2 6">Belongs to the enhancer of polycomb family.</text>
</comment>
<comment type="subcellular location">
    <subcellularLocation>
        <location evidence="1 6">Nucleus</location>
    </subcellularLocation>
</comment>
<gene>
    <name evidence="10" type="primary">LOC111293634</name>
</gene>
<evidence type="ECO:0000256" key="6">
    <source>
        <dbReference type="RuleBase" id="RU361124"/>
    </source>
</evidence>
<reference evidence="10" key="1">
    <citation type="submission" date="2025-08" db="UniProtKB">
        <authorList>
            <consortium name="RefSeq"/>
        </authorList>
    </citation>
    <scope>IDENTIFICATION</scope>
    <source>
        <tissue evidence="10">Fruit stalk</tissue>
    </source>
</reference>
<dbReference type="Proteomes" id="UP000515121">
    <property type="component" value="Unplaced"/>
</dbReference>
<evidence type="ECO:0000256" key="1">
    <source>
        <dbReference type="ARBA" id="ARBA00004123"/>
    </source>
</evidence>
<feature type="compositionally biased region" description="Basic residues" evidence="7">
    <location>
        <begin position="125"/>
        <end position="144"/>
    </location>
</feature>
<dbReference type="OrthoDB" id="435275at2759"/>
<keyword evidence="4 6" id="KW-0804">Transcription</keyword>
<dbReference type="KEGG" id="dzi:111293634"/>
<keyword evidence="5 6" id="KW-0539">Nucleus</keyword>
<dbReference type="GO" id="GO:0035267">
    <property type="term" value="C:NuA4 histone acetyltransferase complex"/>
    <property type="evidence" value="ECO:0007669"/>
    <property type="project" value="InterPro"/>
</dbReference>
<keyword evidence="3 6" id="KW-0805">Transcription regulation</keyword>
<evidence type="ECO:0000256" key="4">
    <source>
        <dbReference type="ARBA" id="ARBA00023163"/>
    </source>
</evidence>
<evidence type="ECO:0000256" key="5">
    <source>
        <dbReference type="ARBA" id="ARBA00023242"/>
    </source>
</evidence>
<feature type="region of interest" description="Disordered" evidence="7">
    <location>
        <begin position="113"/>
        <end position="145"/>
    </location>
</feature>
<feature type="compositionally biased region" description="Polar residues" evidence="7">
    <location>
        <begin position="115"/>
        <end position="124"/>
    </location>
</feature>
<dbReference type="GO" id="GO:0006357">
    <property type="term" value="P:regulation of transcription by RNA polymerase II"/>
    <property type="evidence" value="ECO:0007669"/>
    <property type="project" value="InterPro"/>
</dbReference>
<dbReference type="RefSeq" id="XP_022742196.1">
    <property type="nucleotide sequence ID" value="XM_022886461.1"/>
</dbReference>
<feature type="compositionally biased region" description="Basic and acidic residues" evidence="7">
    <location>
        <begin position="35"/>
        <end position="57"/>
    </location>
</feature>
<evidence type="ECO:0000313" key="9">
    <source>
        <dbReference type="Proteomes" id="UP000515121"/>
    </source>
</evidence>
<dbReference type="InterPro" id="IPR019542">
    <property type="entry name" value="Enhancer_polycomb-like_N"/>
</dbReference>
<keyword evidence="9" id="KW-1185">Reference proteome</keyword>
<feature type="region of interest" description="Disordered" evidence="7">
    <location>
        <begin position="32"/>
        <end position="57"/>
    </location>
</feature>
<evidence type="ECO:0000259" key="8">
    <source>
        <dbReference type="Pfam" id="PF10513"/>
    </source>
</evidence>
<dbReference type="PANTHER" id="PTHR14898">
    <property type="entry name" value="ENHANCER OF POLYCOMB"/>
    <property type="match status" value="1"/>
</dbReference>
<proteinExistence type="inferred from homology"/>
<dbReference type="Pfam" id="PF10513">
    <property type="entry name" value="EPL1"/>
    <property type="match status" value="1"/>
</dbReference>
<dbReference type="GeneID" id="111293634"/>
<dbReference type="InterPro" id="IPR024943">
    <property type="entry name" value="Enhancer_polycomb"/>
</dbReference>
<sequence>MPSVGMRRTTRVFGMVKSSEARVLRSGRRLWPDSGEVKSKKPNNDGDEYYHSMKKTPKSEANKVVAEVIGKPKRLGHEENPKKLARKVAEAENDGGSVDRMFGIVYTRKRKRNGVQKSQLSGNSKQKKFGKRINRSQASKRRKTNRDVEESRMFAFVVRNGDCYGWFSSFLCLVLGYVKRAEVRLSELAAFLMSQPISGVYSSNGVNLSWGPPANRTGICKFYEAREFSPMFYVDFSAVPHWFMHMHHSTHLRLKCMQLVPVNSDEIMSDSEDDEPCVTSVVDVSKSTSGSTVVKIDNLGSKVVLHPSVRASKLTVRNAQYRNGLSSRSIQKRRSSLRRRTARNPSLAGMHKANGALMSDLISSRRNGIPFSSVVSKNKLRSSVRNSSANLSDVSCSISDIMQNIDSSQCSANILVIESDRCYREEGAIVTLEHSVSGEWLLVVKKDSSTKYAHKADKFMRPSSSNRFTHAIIWTGDDNWKLEFASRQDWVIFKDLYKECSQRNVPASTVKVIPVPGVREVSGYEARGSVLFRRPNLYISFDGDEVSRALTKRTANYDMDSEDEEWLKKFNNEFFSGSGHCEHLSQDCFELIVDAFEKAYFCHPDNENVTTHLCLDLASGEVTEAVHAYWLKKREQRGSALLRVFQGHQVKKAPLVPKSFLRKRRSFKRQASHGRGKQPSLLQALAAEHDLLPEKNAMVKVEEARVSAARSVESAIVKRQRAQLLTQNADMITYKALMALRIAEAARCTESSEGAVAQFFD</sequence>
<evidence type="ECO:0000313" key="10">
    <source>
        <dbReference type="RefSeq" id="XP_022742196.1"/>
    </source>
</evidence>
<feature type="compositionally biased region" description="Basic residues" evidence="7">
    <location>
        <begin position="330"/>
        <end position="342"/>
    </location>
</feature>
<feature type="region of interest" description="Disordered" evidence="7">
    <location>
        <begin position="325"/>
        <end position="344"/>
    </location>
</feature>
<evidence type="ECO:0000256" key="7">
    <source>
        <dbReference type="SAM" id="MobiDB-lite"/>
    </source>
</evidence>
<dbReference type="GO" id="GO:0005634">
    <property type="term" value="C:nucleus"/>
    <property type="evidence" value="ECO:0007669"/>
    <property type="project" value="UniProtKB-SubCell"/>
</dbReference>
<evidence type="ECO:0000256" key="3">
    <source>
        <dbReference type="ARBA" id="ARBA00023015"/>
    </source>
</evidence>
<feature type="domain" description="Enhancer of polycomb-like N-terminal" evidence="8">
    <location>
        <begin position="475"/>
        <end position="598"/>
    </location>
</feature>
<dbReference type="AlphaFoldDB" id="A0A6P5YQ23"/>
<protein>
    <recommendedName>
        <fullName evidence="6">Enhancer of polycomb-like protein</fullName>
    </recommendedName>
</protein>
<name>A0A6P5YQ23_DURZI</name>